<dbReference type="EMBL" id="CH476634">
    <property type="protein sequence ID" value="EDN94081.1"/>
    <property type="molecule type" value="Genomic_DNA"/>
</dbReference>
<dbReference type="Proteomes" id="UP000001312">
    <property type="component" value="Unassembled WGS sequence"/>
</dbReference>
<accession>A7EX89</accession>
<dbReference type="InterPro" id="IPR007889">
    <property type="entry name" value="HTH_Psq"/>
</dbReference>
<evidence type="ECO:0000313" key="3">
    <source>
        <dbReference type="Proteomes" id="UP000001312"/>
    </source>
</evidence>
<name>A7EX89_SCLS1</name>
<dbReference type="GeneID" id="5485529"/>
<dbReference type="KEGG" id="ssl:SS1G_09949"/>
<reference evidence="3" key="1">
    <citation type="journal article" date="2011" name="PLoS Genet.">
        <title>Genomic analysis of the necrotrophic fungal pathogens Sclerotinia sclerotiorum and Botrytis cinerea.</title>
        <authorList>
            <person name="Amselem J."/>
            <person name="Cuomo C.A."/>
            <person name="van Kan J.A."/>
            <person name="Viaud M."/>
            <person name="Benito E.P."/>
            <person name="Couloux A."/>
            <person name="Coutinho P.M."/>
            <person name="de Vries R.P."/>
            <person name="Dyer P.S."/>
            <person name="Fillinger S."/>
            <person name="Fournier E."/>
            <person name="Gout L."/>
            <person name="Hahn M."/>
            <person name="Kohn L."/>
            <person name="Lapalu N."/>
            <person name="Plummer K.M."/>
            <person name="Pradier J.M."/>
            <person name="Quevillon E."/>
            <person name="Sharon A."/>
            <person name="Simon A."/>
            <person name="ten Have A."/>
            <person name="Tudzynski B."/>
            <person name="Tudzynski P."/>
            <person name="Wincker P."/>
            <person name="Andrew M."/>
            <person name="Anthouard V."/>
            <person name="Beever R.E."/>
            <person name="Beffa R."/>
            <person name="Benoit I."/>
            <person name="Bouzid O."/>
            <person name="Brault B."/>
            <person name="Chen Z."/>
            <person name="Choquer M."/>
            <person name="Collemare J."/>
            <person name="Cotton P."/>
            <person name="Danchin E.G."/>
            <person name="Da Silva C."/>
            <person name="Gautier A."/>
            <person name="Giraud C."/>
            <person name="Giraud T."/>
            <person name="Gonzalez C."/>
            <person name="Grossetete S."/>
            <person name="Guldener U."/>
            <person name="Henrissat B."/>
            <person name="Howlett B.J."/>
            <person name="Kodira C."/>
            <person name="Kretschmer M."/>
            <person name="Lappartient A."/>
            <person name="Leroch M."/>
            <person name="Levis C."/>
            <person name="Mauceli E."/>
            <person name="Neuveglise C."/>
            <person name="Oeser B."/>
            <person name="Pearson M."/>
            <person name="Poulain J."/>
            <person name="Poussereau N."/>
            <person name="Quesneville H."/>
            <person name="Rascle C."/>
            <person name="Schumacher J."/>
            <person name="Segurens B."/>
            <person name="Sexton A."/>
            <person name="Silva E."/>
            <person name="Sirven C."/>
            <person name="Soanes D.M."/>
            <person name="Talbot N.J."/>
            <person name="Templeton M."/>
            <person name="Yandava C."/>
            <person name="Yarden O."/>
            <person name="Zeng Q."/>
            <person name="Rollins J.A."/>
            <person name="Lebrun M.H."/>
            <person name="Dickman M."/>
        </authorList>
    </citation>
    <scope>NUCLEOTIDE SEQUENCE [LARGE SCALE GENOMIC DNA]</scope>
    <source>
        <strain evidence="3">ATCC 18683 / 1980 / Ss-1</strain>
    </source>
</reference>
<dbReference type="RefSeq" id="XP_001589315.1">
    <property type="nucleotide sequence ID" value="XM_001589265.1"/>
</dbReference>
<sequence length="84" mass="9499">MHSQSLFTPAQIEEKIKKATFALQLKEFKSIRKAAEHFEVPKSTLTDRLAGKKTCSQSHEIAQILSSAEENTLVRWISQLTITV</sequence>
<gene>
    <name evidence="2" type="ORF">SS1G_09949</name>
</gene>
<dbReference type="InParanoid" id="A7EX89"/>
<feature type="domain" description="HTH psq-type" evidence="1">
    <location>
        <begin position="13"/>
        <end position="52"/>
    </location>
</feature>
<dbReference type="Pfam" id="PF05225">
    <property type="entry name" value="HTH_psq"/>
    <property type="match status" value="1"/>
</dbReference>
<protein>
    <recommendedName>
        <fullName evidence="1">HTH psq-type domain-containing protein</fullName>
    </recommendedName>
</protein>
<dbReference type="Gene3D" id="1.10.10.60">
    <property type="entry name" value="Homeodomain-like"/>
    <property type="match status" value="1"/>
</dbReference>
<dbReference type="GO" id="GO:0003677">
    <property type="term" value="F:DNA binding"/>
    <property type="evidence" value="ECO:0007669"/>
    <property type="project" value="InterPro"/>
</dbReference>
<keyword evidence="3" id="KW-1185">Reference proteome</keyword>
<dbReference type="AlphaFoldDB" id="A7EX89"/>
<organism evidence="2 3">
    <name type="scientific">Sclerotinia sclerotiorum (strain ATCC 18683 / 1980 / Ss-1)</name>
    <name type="common">White mold</name>
    <name type="synonym">Whetzelinia sclerotiorum</name>
    <dbReference type="NCBI Taxonomy" id="665079"/>
    <lineage>
        <taxon>Eukaryota</taxon>
        <taxon>Fungi</taxon>
        <taxon>Dikarya</taxon>
        <taxon>Ascomycota</taxon>
        <taxon>Pezizomycotina</taxon>
        <taxon>Leotiomycetes</taxon>
        <taxon>Helotiales</taxon>
        <taxon>Sclerotiniaceae</taxon>
        <taxon>Sclerotinia</taxon>
    </lineage>
</organism>
<evidence type="ECO:0000259" key="1">
    <source>
        <dbReference type="Pfam" id="PF05225"/>
    </source>
</evidence>
<evidence type="ECO:0000313" key="2">
    <source>
        <dbReference type="EMBL" id="EDN94081.1"/>
    </source>
</evidence>
<dbReference type="InterPro" id="IPR009057">
    <property type="entry name" value="Homeodomain-like_sf"/>
</dbReference>
<dbReference type="SUPFAM" id="SSF46689">
    <property type="entry name" value="Homeodomain-like"/>
    <property type="match status" value="1"/>
</dbReference>
<proteinExistence type="predicted"/>